<dbReference type="Proteomes" id="UP000824334">
    <property type="component" value="Chromosome"/>
</dbReference>
<accession>A0ABX8TEB2</accession>
<dbReference type="EMBL" id="CP080034">
    <property type="protein sequence ID" value="QYC09532.1"/>
    <property type="molecule type" value="Genomic_DNA"/>
</dbReference>
<organism evidence="2 3">
    <name type="scientific">Brevundimonas nasdae</name>
    <dbReference type="NCBI Taxonomy" id="172043"/>
    <lineage>
        <taxon>Bacteria</taxon>
        <taxon>Pseudomonadati</taxon>
        <taxon>Pseudomonadota</taxon>
        <taxon>Alphaproteobacteria</taxon>
        <taxon>Caulobacterales</taxon>
        <taxon>Caulobacteraceae</taxon>
        <taxon>Brevundimonas</taxon>
    </lineage>
</organism>
<sequence length="74" mass="7886">MRILILSAMIAMPLLAACGTTGGVSQYQKDMNALEKICTERQGILTPTGLQTGRPETEYACTITGGASRLSQPR</sequence>
<evidence type="ECO:0000313" key="2">
    <source>
        <dbReference type="EMBL" id="QYC09532.1"/>
    </source>
</evidence>
<protein>
    <recommendedName>
        <fullName evidence="4">Lipoprotein</fullName>
    </recommendedName>
</protein>
<feature type="chain" id="PRO_5045856102" description="Lipoprotein" evidence="1">
    <location>
        <begin position="17"/>
        <end position="74"/>
    </location>
</feature>
<feature type="signal peptide" evidence="1">
    <location>
        <begin position="1"/>
        <end position="16"/>
    </location>
</feature>
<gene>
    <name evidence="2" type="ORF">KWG56_13135</name>
</gene>
<name>A0ABX8TEB2_9CAUL</name>
<evidence type="ECO:0000313" key="3">
    <source>
        <dbReference type="Proteomes" id="UP000824334"/>
    </source>
</evidence>
<evidence type="ECO:0000256" key="1">
    <source>
        <dbReference type="SAM" id="SignalP"/>
    </source>
</evidence>
<reference evidence="2 3" key="1">
    <citation type="submission" date="2021-07" db="EMBL/GenBank/DDBJ databases">
        <title>Isolation and characterization of bacteria from a gold mining with a capacity of golden bioaccumulation.</title>
        <authorList>
            <person name="Yang X.J."/>
        </authorList>
    </citation>
    <scope>NUCLEOTIDE SEQUENCE [LARGE SCALE GENOMIC DNA]</scope>
    <source>
        <strain evidence="2 3">Au29</strain>
    </source>
</reference>
<keyword evidence="3" id="KW-1185">Reference proteome</keyword>
<evidence type="ECO:0008006" key="4">
    <source>
        <dbReference type="Google" id="ProtNLM"/>
    </source>
</evidence>
<dbReference type="GeneID" id="94376223"/>
<dbReference type="RefSeq" id="WP_219355100.1">
    <property type="nucleotide sequence ID" value="NZ_CP080034.1"/>
</dbReference>
<keyword evidence="1" id="KW-0732">Signal</keyword>
<dbReference type="PROSITE" id="PS51257">
    <property type="entry name" value="PROKAR_LIPOPROTEIN"/>
    <property type="match status" value="1"/>
</dbReference>
<proteinExistence type="predicted"/>